<gene>
    <name evidence="2" type="ORF">HYN46_11570</name>
</gene>
<name>A0A345P809_9GAMM</name>
<dbReference type="Pfam" id="PF03594">
    <property type="entry name" value="BenE"/>
    <property type="match status" value="1"/>
</dbReference>
<organism evidence="2 3">
    <name type="scientific">Aquirhabdus parva</name>
    <dbReference type="NCBI Taxonomy" id="2283318"/>
    <lineage>
        <taxon>Bacteria</taxon>
        <taxon>Pseudomonadati</taxon>
        <taxon>Pseudomonadota</taxon>
        <taxon>Gammaproteobacteria</taxon>
        <taxon>Moraxellales</taxon>
        <taxon>Moraxellaceae</taxon>
        <taxon>Aquirhabdus</taxon>
    </lineage>
</organism>
<dbReference type="InterPro" id="IPR004711">
    <property type="entry name" value="Benzoate_Transporter"/>
</dbReference>
<evidence type="ECO:0000313" key="2">
    <source>
        <dbReference type="EMBL" id="AXI03418.1"/>
    </source>
</evidence>
<evidence type="ECO:0000256" key="1">
    <source>
        <dbReference type="SAM" id="Phobius"/>
    </source>
</evidence>
<dbReference type="GO" id="GO:0005886">
    <property type="term" value="C:plasma membrane"/>
    <property type="evidence" value="ECO:0007669"/>
    <property type="project" value="TreeGrafter"/>
</dbReference>
<evidence type="ECO:0008006" key="4">
    <source>
        <dbReference type="Google" id="ProtNLM"/>
    </source>
</evidence>
<feature type="transmembrane region" description="Helical" evidence="1">
    <location>
        <begin position="246"/>
        <end position="270"/>
    </location>
</feature>
<dbReference type="PANTHER" id="PTHR30199">
    <property type="entry name" value="MFS FAMILY TRANSPORTER, PREDICTED SUBSTRATE BENZOATE"/>
    <property type="match status" value="1"/>
</dbReference>
<dbReference type="GO" id="GO:0042925">
    <property type="term" value="F:benzoate transmembrane transporter activity"/>
    <property type="evidence" value="ECO:0007669"/>
    <property type="project" value="InterPro"/>
</dbReference>
<dbReference type="RefSeq" id="WP_114899526.1">
    <property type="nucleotide sequence ID" value="NZ_CP031222.1"/>
</dbReference>
<keyword evidence="1" id="KW-0472">Membrane</keyword>
<dbReference type="OrthoDB" id="9792424at2"/>
<feature type="transmembrane region" description="Helical" evidence="1">
    <location>
        <begin position="360"/>
        <end position="381"/>
    </location>
</feature>
<proteinExistence type="predicted"/>
<keyword evidence="3" id="KW-1185">Reference proteome</keyword>
<dbReference type="AlphaFoldDB" id="A0A345P809"/>
<dbReference type="NCBIfam" id="TIGR00843">
    <property type="entry name" value="benE"/>
    <property type="match status" value="1"/>
</dbReference>
<dbReference type="EMBL" id="CP031222">
    <property type="protein sequence ID" value="AXI03418.1"/>
    <property type="molecule type" value="Genomic_DNA"/>
</dbReference>
<reference evidence="2 3" key="1">
    <citation type="submission" date="2018-07" db="EMBL/GenBank/DDBJ databases">
        <title>Genome sequencing of Moraxellaceae gen. HYN0046.</title>
        <authorList>
            <person name="Kim M."/>
            <person name="Yi H."/>
        </authorList>
    </citation>
    <scope>NUCLEOTIDE SEQUENCE [LARGE SCALE GENOMIC DNA]</scope>
    <source>
        <strain evidence="2 3">HYN0046</strain>
    </source>
</reference>
<dbReference type="Proteomes" id="UP000253940">
    <property type="component" value="Chromosome"/>
</dbReference>
<keyword evidence="1" id="KW-1133">Transmembrane helix</keyword>
<sequence>MSILKDFSVSTVAAGFVTVLVGFTSSAVIIFQAAQALGASPAEIASWIWALGIGIGVTSFGLSLYYKMPVVTAWSTPGAALLISSASGLSMAEAIGGFLISAGLIILTGFSGLFERTMRKIPISIASAMLAGILIKFGMNVFVAMTSQFVMVFGMFLVYLFARRFQPRYAVMLTLLVGVIYAGFANLLTFNVVQFQFASPIWIMPVFSMQSLAIGLPLFIVTMTSQNIPGVSVLRASGYHAPISPIMGWIGIVNAVLAPLGAFALNLAAITAAICTGREAHEDSHKRYTAALSAGILYVLIGIFGATITSLFLAFPHELILAIAGLALFGTVANGLATALHQEAEREAALITFLVTASGITLWGIGAAFWGLLAGIIALVISRYRKVIQIA</sequence>
<feature type="transmembrane region" description="Helical" evidence="1">
    <location>
        <begin position="94"/>
        <end position="114"/>
    </location>
</feature>
<feature type="transmembrane region" description="Helical" evidence="1">
    <location>
        <begin position="121"/>
        <end position="139"/>
    </location>
</feature>
<feature type="transmembrane region" description="Helical" evidence="1">
    <location>
        <begin position="145"/>
        <end position="162"/>
    </location>
</feature>
<dbReference type="KEGG" id="mbah:HYN46_11570"/>
<feature type="transmembrane region" description="Helical" evidence="1">
    <location>
        <begin position="46"/>
        <end position="66"/>
    </location>
</feature>
<feature type="transmembrane region" description="Helical" evidence="1">
    <location>
        <begin position="202"/>
        <end position="225"/>
    </location>
</feature>
<protein>
    <recommendedName>
        <fullName evidence="4">Benzoate/H(+) symporter BenE family transporter</fullName>
    </recommendedName>
</protein>
<feature type="transmembrane region" description="Helical" evidence="1">
    <location>
        <begin position="319"/>
        <end position="340"/>
    </location>
</feature>
<evidence type="ECO:0000313" key="3">
    <source>
        <dbReference type="Proteomes" id="UP000253940"/>
    </source>
</evidence>
<feature type="transmembrane region" description="Helical" evidence="1">
    <location>
        <begin position="12"/>
        <end position="34"/>
    </location>
</feature>
<keyword evidence="1" id="KW-0812">Transmembrane</keyword>
<feature type="transmembrane region" description="Helical" evidence="1">
    <location>
        <begin position="290"/>
        <end position="312"/>
    </location>
</feature>
<feature type="transmembrane region" description="Helical" evidence="1">
    <location>
        <begin position="169"/>
        <end position="190"/>
    </location>
</feature>
<accession>A0A345P809</accession>
<dbReference type="PANTHER" id="PTHR30199:SF0">
    <property type="entry name" value="INNER MEMBRANE PROTEIN YDCO"/>
    <property type="match status" value="1"/>
</dbReference>